<evidence type="ECO:0000256" key="2">
    <source>
        <dbReference type="ARBA" id="ARBA00022723"/>
    </source>
</evidence>
<dbReference type="PANTHER" id="PTHR33543">
    <property type="entry name" value="METALLOTHIONEIN-LIKE PROTEIN 2A"/>
    <property type="match status" value="1"/>
</dbReference>
<name>A0ABS8WTC7_DATST</name>
<keyword evidence="2 4" id="KW-0479">Metal-binding</keyword>
<comment type="caution">
    <text evidence="5">The sequence shown here is derived from an EMBL/GenBank/DDBJ whole genome shotgun (WGS) entry which is preliminary data.</text>
</comment>
<reference evidence="5 6" key="1">
    <citation type="journal article" date="2021" name="BMC Genomics">
        <title>Datura genome reveals duplications of psychoactive alkaloid biosynthetic genes and high mutation rate following tissue culture.</title>
        <authorList>
            <person name="Rajewski A."/>
            <person name="Carter-House D."/>
            <person name="Stajich J."/>
            <person name="Litt A."/>
        </authorList>
    </citation>
    <scope>NUCLEOTIDE SEQUENCE [LARGE SCALE GENOMIC DNA]</scope>
    <source>
        <strain evidence="5">AR-01</strain>
    </source>
</reference>
<sequence>MSSCCGGSCGCGSSCKCGNGCGGCGMYPVLSEKSTTTFTIIQATMEGLRRKQQEKAASVDQTAPVTLAIAKLLFFIHSN</sequence>
<evidence type="ECO:0000313" key="6">
    <source>
        <dbReference type="Proteomes" id="UP000823775"/>
    </source>
</evidence>
<dbReference type="EMBL" id="JACEIK010009937">
    <property type="protein sequence ID" value="MCE3214822.1"/>
    <property type="molecule type" value="Genomic_DNA"/>
</dbReference>
<dbReference type="Pfam" id="PF01439">
    <property type="entry name" value="Metallothio_2"/>
    <property type="match status" value="1"/>
</dbReference>
<organism evidence="5 6">
    <name type="scientific">Datura stramonium</name>
    <name type="common">Jimsonweed</name>
    <name type="synonym">Common thornapple</name>
    <dbReference type="NCBI Taxonomy" id="4076"/>
    <lineage>
        <taxon>Eukaryota</taxon>
        <taxon>Viridiplantae</taxon>
        <taxon>Streptophyta</taxon>
        <taxon>Embryophyta</taxon>
        <taxon>Tracheophyta</taxon>
        <taxon>Spermatophyta</taxon>
        <taxon>Magnoliopsida</taxon>
        <taxon>eudicotyledons</taxon>
        <taxon>Gunneridae</taxon>
        <taxon>Pentapetalae</taxon>
        <taxon>asterids</taxon>
        <taxon>lamiids</taxon>
        <taxon>Solanales</taxon>
        <taxon>Solanaceae</taxon>
        <taxon>Solanoideae</taxon>
        <taxon>Datureae</taxon>
        <taxon>Datura</taxon>
    </lineage>
</organism>
<evidence type="ECO:0000256" key="1">
    <source>
        <dbReference type="ARBA" id="ARBA00005802"/>
    </source>
</evidence>
<dbReference type="Proteomes" id="UP000823775">
    <property type="component" value="Unassembled WGS sequence"/>
</dbReference>
<comment type="similarity">
    <text evidence="1 4">Belongs to the metallothionein superfamily. Type 15 family.</text>
</comment>
<comment type="function">
    <text evidence="4">Metallothioneins have a high content of cysteine residues that bind various heavy metals.</text>
</comment>
<dbReference type="PANTHER" id="PTHR33543:SF39">
    <property type="entry name" value="METALLOTHIONEIN-LIKE PROTEIN"/>
    <property type="match status" value="1"/>
</dbReference>
<evidence type="ECO:0000313" key="5">
    <source>
        <dbReference type="EMBL" id="MCE3214822.1"/>
    </source>
</evidence>
<evidence type="ECO:0000256" key="3">
    <source>
        <dbReference type="ARBA" id="ARBA00022851"/>
    </source>
</evidence>
<dbReference type="InterPro" id="IPR000347">
    <property type="entry name" value="Metalthion_15p"/>
</dbReference>
<protein>
    <recommendedName>
        <fullName evidence="4">Metallothionein-like protein</fullName>
    </recommendedName>
</protein>
<keyword evidence="6" id="KW-1185">Reference proteome</keyword>
<keyword evidence="3 4" id="KW-0480">Metal-thiolate cluster</keyword>
<accession>A0ABS8WTC7</accession>
<proteinExistence type="inferred from homology"/>
<evidence type="ECO:0000256" key="4">
    <source>
        <dbReference type="RuleBase" id="RU369052"/>
    </source>
</evidence>
<gene>
    <name evidence="5" type="ORF">HAX54_053386</name>
</gene>